<evidence type="ECO:0000256" key="1">
    <source>
        <dbReference type="ARBA" id="ARBA00018672"/>
    </source>
</evidence>
<evidence type="ECO:0000256" key="2">
    <source>
        <dbReference type="ARBA" id="ARBA00022553"/>
    </source>
</evidence>
<dbReference type="InterPro" id="IPR001867">
    <property type="entry name" value="OmpR/PhoB-type_DNA-bd"/>
</dbReference>
<feature type="DNA-binding region" description="OmpR/PhoB-type" evidence="9">
    <location>
        <begin position="137"/>
        <end position="232"/>
    </location>
</feature>
<dbReference type="InterPro" id="IPR016032">
    <property type="entry name" value="Sig_transdc_resp-reg_C-effctor"/>
</dbReference>
<keyword evidence="6" id="KW-0804">Transcription</keyword>
<dbReference type="Pfam" id="PF00072">
    <property type="entry name" value="Response_reg"/>
    <property type="match status" value="1"/>
</dbReference>
<dbReference type="AlphaFoldDB" id="D9R1Y9"/>
<dbReference type="EMBL" id="CP002109">
    <property type="protein sequence ID" value="ADL02880.1"/>
    <property type="molecule type" value="Genomic_DNA"/>
</dbReference>
<dbReference type="Gene3D" id="6.10.250.690">
    <property type="match status" value="1"/>
</dbReference>
<dbReference type="Gene3D" id="1.10.10.10">
    <property type="entry name" value="Winged helix-like DNA-binding domain superfamily/Winged helix DNA-binding domain"/>
    <property type="match status" value="1"/>
</dbReference>
<evidence type="ECO:0000256" key="9">
    <source>
        <dbReference type="PROSITE-ProRule" id="PRU01091"/>
    </source>
</evidence>
<accession>D9R1Y9</accession>
<keyword evidence="3" id="KW-0902">Two-component regulatory system</keyword>
<sequence>MELCPKQVVLQRGMKMHHILIIEDEKPISDFIKLSLRAMGYGCEQAYDGEEAANKILERRVSLILLDIMLPKANGFELMEFIRPMEIPVIFLTAKGSVQDKVKGFRLGADDYLTKPFQIEELQVRIENVLRRYYKTDEILTYRNISVNVSSHRVTKGEKEVTLTEKEFKLLVLFISNKNLALFREQIYEKVWEGEYTGDSRTVDMHIQRLRKKLDLYDQLVSVFKIGYRLEE</sequence>
<keyword evidence="13" id="KW-1185">Reference proteome</keyword>
<evidence type="ECO:0000256" key="7">
    <source>
        <dbReference type="ARBA" id="ARBA00024867"/>
    </source>
</evidence>
<dbReference type="InterPro" id="IPR039420">
    <property type="entry name" value="WalR-like"/>
</dbReference>
<feature type="domain" description="OmpR/PhoB-type" evidence="11">
    <location>
        <begin position="137"/>
        <end position="232"/>
    </location>
</feature>
<keyword evidence="5 9" id="KW-0238">DNA-binding</keyword>
<gene>
    <name evidence="12" type="ordered locus">Closa_0240</name>
</gene>
<dbReference type="GO" id="GO:0000976">
    <property type="term" value="F:transcription cis-regulatory region binding"/>
    <property type="evidence" value="ECO:0007669"/>
    <property type="project" value="TreeGrafter"/>
</dbReference>
<protein>
    <recommendedName>
        <fullName evidence="1">Stage 0 sporulation protein A homolog</fullName>
    </recommendedName>
</protein>
<dbReference type="CDD" id="cd00383">
    <property type="entry name" value="trans_reg_C"/>
    <property type="match status" value="1"/>
</dbReference>
<dbReference type="Proteomes" id="UP000001662">
    <property type="component" value="Chromosome"/>
</dbReference>
<dbReference type="GO" id="GO:0000156">
    <property type="term" value="F:phosphorelay response regulator activity"/>
    <property type="evidence" value="ECO:0007669"/>
    <property type="project" value="TreeGrafter"/>
</dbReference>
<dbReference type="Pfam" id="PF00486">
    <property type="entry name" value="Trans_reg_C"/>
    <property type="match status" value="1"/>
</dbReference>
<dbReference type="PROSITE" id="PS50110">
    <property type="entry name" value="RESPONSE_REGULATORY"/>
    <property type="match status" value="1"/>
</dbReference>
<feature type="modified residue" description="4-aspartylphosphate" evidence="8">
    <location>
        <position position="67"/>
    </location>
</feature>
<evidence type="ECO:0000256" key="3">
    <source>
        <dbReference type="ARBA" id="ARBA00023012"/>
    </source>
</evidence>
<dbReference type="GO" id="GO:0006355">
    <property type="term" value="P:regulation of DNA-templated transcription"/>
    <property type="evidence" value="ECO:0007669"/>
    <property type="project" value="InterPro"/>
</dbReference>
<dbReference type="SUPFAM" id="SSF52172">
    <property type="entry name" value="CheY-like"/>
    <property type="match status" value="1"/>
</dbReference>
<dbReference type="STRING" id="610130.Closa_0240"/>
<name>D9R1Y9_LACSW</name>
<dbReference type="Gene3D" id="3.40.50.2300">
    <property type="match status" value="1"/>
</dbReference>
<keyword evidence="2 8" id="KW-0597">Phosphoprotein</keyword>
<dbReference type="HOGENOM" id="CLU_000445_30_3_9"/>
<reference evidence="12" key="1">
    <citation type="submission" date="2010-07" db="EMBL/GenBank/DDBJ databases">
        <title>Complete sequence of Clostridium saccharolyticum WM1.</title>
        <authorList>
            <consortium name="US DOE Joint Genome Institute"/>
            <person name="Lucas S."/>
            <person name="Copeland A."/>
            <person name="Lapidus A."/>
            <person name="Cheng J.-F."/>
            <person name="Bruce D."/>
            <person name="Goodwin L."/>
            <person name="Pitluck S."/>
            <person name="Chertkov O."/>
            <person name="Detter J.C."/>
            <person name="Han C."/>
            <person name="Tapia R."/>
            <person name="Land M."/>
            <person name="Hauser L."/>
            <person name="Chang Y.-J."/>
            <person name="Jeffries C."/>
            <person name="Kyrpides N."/>
            <person name="Ivanova N."/>
            <person name="Mikhailova N."/>
            <person name="Mouttaki H."/>
            <person name="Lin L."/>
            <person name="Zhou J."/>
            <person name="Hemme C.L."/>
            <person name="Woyke T."/>
        </authorList>
    </citation>
    <scope>NUCLEOTIDE SEQUENCE [LARGE SCALE GENOMIC DNA]</scope>
    <source>
        <strain evidence="12">WM1</strain>
    </source>
</reference>
<dbReference type="SMART" id="SM00448">
    <property type="entry name" value="REC"/>
    <property type="match status" value="1"/>
</dbReference>
<organism evidence="12 13">
    <name type="scientific">Lacrimispora saccharolytica (strain ATCC 35040 / DSM 2544 / NRCC 2533 / WM1)</name>
    <name type="common">Clostridium saccharolyticum</name>
    <dbReference type="NCBI Taxonomy" id="610130"/>
    <lineage>
        <taxon>Bacteria</taxon>
        <taxon>Bacillati</taxon>
        <taxon>Bacillota</taxon>
        <taxon>Clostridia</taxon>
        <taxon>Lachnospirales</taxon>
        <taxon>Lachnospiraceae</taxon>
        <taxon>Lacrimispora</taxon>
    </lineage>
</organism>
<evidence type="ECO:0000313" key="13">
    <source>
        <dbReference type="Proteomes" id="UP000001662"/>
    </source>
</evidence>
<dbReference type="eggNOG" id="COG0745">
    <property type="taxonomic scope" value="Bacteria"/>
</dbReference>
<dbReference type="KEGG" id="csh:Closa_0240"/>
<evidence type="ECO:0000256" key="5">
    <source>
        <dbReference type="ARBA" id="ARBA00023125"/>
    </source>
</evidence>
<dbReference type="PANTHER" id="PTHR48111:SF21">
    <property type="entry name" value="DNA-BINDING DUAL MASTER TRANSCRIPTIONAL REGULATOR RPAA"/>
    <property type="match status" value="1"/>
</dbReference>
<evidence type="ECO:0000256" key="8">
    <source>
        <dbReference type="PROSITE-ProRule" id="PRU00169"/>
    </source>
</evidence>
<dbReference type="SUPFAM" id="SSF46894">
    <property type="entry name" value="C-terminal effector domain of the bipartite response regulators"/>
    <property type="match status" value="1"/>
</dbReference>
<dbReference type="PANTHER" id="PTHR48111">
    <property type="entry name" value="REGULATOR OF RPOS"/>
    <property type="match status" value="1"/>
</dbReference>
<dbReference type="InterPro" id="IPR011006">
    <property type="entry name" value="CheY-like_superfamily"/>
</dbReference>
<dbReference type="PROSITE" id="PS51755">
    <property type="entry name" value="OMPR_PHOB"/>
    <property type="match status" value="1"/>
</dbReference>
<dbReference type="PaxDb" id="610130-Closa_0240"/>
<dbReference type="InterPro" id="IPR001789">
    <property type="entry name" value="Sig_transdc_resp-reg_receiver"/>
</dbReference>
<proteinExistence type="predicted"/>
<dbReference type="InterPro" id="IPR036388">
    <property type="entry name" value="WH-like_DNA-bd_sf"/>
</dbReference>
<keyword evidence="4" id="KW-0805">Transcription regulation</keyword>
<dbReference type="GO" id="GO:0005829">
    <property type="term" value="C:cytosol"/>
    <property type="evidence" value="ECO:0007669"/>
    <property type="project" value="TreeGrafter"/>
</dbReference>
<feature type="domain" description="Response regulatory" evidence="10">
    <location>
        <begin position="18"/>
        <end position="130"/>
    </location>
</feature>
<dbReference type="GO" id="GO:0032993">
    <property type="term" value="C:protein-DNA complex"/>
    <property type="evidence" value="ECO:0007669"/>
    <property type="project" value="TreeGrafter"/>
</dbReference>
<evidence type="ECO:0000259" key="11">
    <source>
        <dbReference type="PROSITE" id="PS51755"/>
    </source>
</evidence>
<evidence type="ECO:0000313" key="12">
    <source>
        <dbReference type="EMBL" id="ADL02880.1"/>
    </source>
</evidence>
<evidence type="ECO:0000256" key="6">
    <source>
        <dbReference type="ARBA" id="ARBA00023163"/>
    </source>
</evidence>
<evidence type="ECO:0000259" key="10">
    <source>
        <dbReference type="PROSITE" id="PS50110"/>
    </source>
</evidence>
<evidence type="ECO:0000256" key="4">
    <source>
        <dbReference type="ARBA" id="ARBA00023015"/>
    </source>
</evidence>
<comment type="function">
    <text evidence="7">May play the central regulatory role in sporulation. It may be an element of the effector pathway responsible for the activation of sporulation genes in response to nutritional stress. Spo0A may act in concert with spo0H (a sigma factor) to control the expression of some genes that are critical to the sporulation process.</text>
</comment>
<dbReference type="SMART" id="SM00862">
    <property type="entry name" value="Trans_reg_C"/>
    <property type="match status" value="1"/>
</dbReference>